<dbReference type="Gene3D" id="1.10.1450.10">
    <property type="entry name" value="Tetraspanin"/>
    <property type="match status" value="1"/>
</dbReference>
<feature type="transmembrane region" description="Helical" evidence="7">
    <location>
        <begin position="74"/>
        <end position="96"/>
    </location>
</feature>
<keyword evidence="4 7" id="KW-1133">Transmembrane helix</keyword>
<comment type="caution">
    <text evidence="8">The sequence shown here is derived from an EMBL/GenBank/DDBJ whole genome shotgun (WGS) entry which is preliminary data.</text>
</comment>
<gene>
    <name evidence="8" type="ORF">V1264_016826</name>
</gene>
<dbReference type="PANTHER" id="PTHR19282:SF544">
    <property type="entry name" value="TETRASPANIN"/>
    <property type="match status" value="1"/>
</dbReference>
<evidence type="ECO:0000256" key="7">
    <source>
        <dbReference type="RuleBase" id="RU361218"/>
    </source>
</evidence>
<keyword evidence="5 7" id="KW-0472">Membrane</keyword>
<proteinExistence type="inferred from homology"/>
<keyword evidence="9" id="KW-1185">Reference proteome</keyword>
<organism evidence="8 9">
    <name type="scientific">Littorina saxatilis</name>
    <dbReference type="NCBI Taxonomy" id="31220"/>
    <lineage>
        <taxon>Eukaryota</taxon>
        <taxon>Metazoa</taxon>
        <taxon>Spiralia</taxon>
        <taxon>Lophotrochozoa</taxon>
        <taxon>Mollusca</taxon>
        <taxon>Gastropoda</taxon>
        <taxon>Caenogastropoda</taxon>
        <taxon>Littorinimorpha</taxon>
        <taxon>Littorinoidea</taxon>
        <taxon>Littorinidae</taxon>
        <taxon>Littorina</taxon>
    </lineage>
</organism>
<dbReference type="PANTHER" id="PTHR19282">
    <property type="entry name" value="TETRASPANIN"/>
    <property type="match status" value="1"/>
</dbReference>
<comment type="similarity">
    <text evidence="2 7">Belongs to the tetraspanin (TM4SF) family.</text>
</comment>
<evidence type="ECO:0000256" key="3">
    <source>
        <dbReference type="ARBA" id="ARBA00022692"/>
    </source>
</evidence>
<comment type="subcellular location">
    <subcellularLocation>
        <location evidence="1 7">Membrane</location>
        <topology evidence="1 7">Multi-pass membrane protein</topology>
    </subcellularLocation>
</comment>
<keyword evidence="6" id="KW-1015">Disulfide bond</keyword>
<evidence type="ECO:0000256" key="6">
    <source>
        <dbReference type="PIRSR" id="PIRSR002419-1"/>
    </source>
</evidence>
<evidence type="ECO:0000256" key="5">
    <source>
        <dbReference type="ARBA" id="ARBA00023136"/>
    </source>
</evidence>
<sequence length="273" mass="29954">MGCWTGMGRVLLIILNLVFLLVSMAILAAGIILRFFTPIIATFLGQIKVSGNTKDQFNIPDIDDISELPFVGDIGIALIVFGAVLCCISFFACCGACCKFRPLLILFVITMSTLIIAQGVVGGLFIAEDTVLHEEIKKTVGDKVKNDFQANGTDVFDFSINMLHYLLDCCGIRGWDDFNNTPKPPSCCNRTIIDGDSSWDDERQECASDPPTAPDSYYNQEGCYVVLQDKILEHLTLIAVAFAVILFIQLLEVIFACLIVKDVNNADSKVGPY</sequence>
<accession>A0AAN9GEJ9</accession>
<dbReference type="GO" id="GO:0005886">
    <property type="term" value="C:plasma membrane"/>
    <property type="evidence" value="ECO:0007669"/>
    <property type="project" value="TreeGrafter"/>
</dbReference>
<feature type="transmembrane region" description="Helical" evidence="7">
    <location>
        <begin position="235"/>
        <end position="260"/>
    </location>
</feature>
<dbReference type="InterPro" id="IPR018499">
    <property type="entry name" value="Tetraspanin/Peripherin"/>
</dbReference>
<evidence type="ECO:0000256" key="4">
    <source>
        <dbReference type="ARBA" id="ARBA00022989"/>
    </source>
</evidence>
<dbReference type="CDD" id="cd03127">
    <property type="entry name" value="tetraspanin_LEL"/>
    <property type="match status" value="1"/>
</dbReference>
<protein>
    <recommendedName>
        <fullName evidence="7">Tetraspanin</fullName>
    </recommendedName>
</protein>
<feature type="transmembrane region" description="Helical" evidence="7">
    <location>
        <begin position="103"/>
        <end position="127"/>
    </location>
</feature>
<dbReference type="InterPro" id="IPR000301">
    <property type="entry name" value="Tetraspanin_animals"/>
</dbReference>
<reference evidence="8 9" key="1">
    <citation type="submission" date="2024-02" db="EMBL/GenBank/DDBJ databases">
        <title>Chromosome-scale genome assembly of the rough periwinkle Littorina saxatilis.</title>
        <authorList>
            <person name="De Jode A."/>
            <person name="Faria R."/>
            <person name="Formenti G."/>
            <person name="Sims Y."/>
            <person name="Smith T.P."/>
            <person name="Tracey A."/>
            <person name="Wood J.M.D."/>
            <person name="Zagrodzka Z.B."/>
            <person name="Johannesson K."/>
            <person name="Butlin R.K."/>
            <person name="Leder E.H."/>
        </authorList>
    </citation>
    <scope>NUCLEOTIDE SEQUENCE [LARGE SCALE GENOMIC DNA]</scope>
    <source>
        <strain evidence="8">Snail1</strain>
        <tissue evidence="8">Muscle</tissue>
    </source>
</reference>
<dbReference type="InterPro" id="IPR008952">
    <property type="entry name" value="Tetraspanin_EC2_sf"/>
</dbReference>
<dbReference type="EMBL" id="JBAMIC010000007">
    <property type="protein sequence ID" value="KAK7105452.1"/>
    <property type="molecule type" value="Genomic_DNA"/>
</dbReference>
<dbReference type="Pfam" id="PF00335">
    <property type="entry name" value="Tetraspanin"/>
    <property type="match status" value="1"/>
</dbReference>
<feature type="disulfide bond" evidence="6">
    <location>
        <begin position="170"/>
        <end position="187"/>
    </location>
</feature>
<dbReference type="PIRSF" id="PIRSF002419">
    <property type="entry name" value="Tetraspanin"/>
    <property type="match status" value="1"/>
</dbReference>
<keyword evidence="3 7" id="KW-0812">Transmembrane</keyword>
<dbReference type="Proteomes" id="UP001374579">
    <property type="component" value="Unassembled WGS sequence"/>
</dbReference>
<evidence type="ECO:0000256" key="1">
    <source>
        <dbReference type="ARBA" id="ARBA00004141"/>
    </source>
</evidence>
<feature type="transmembrane region" description="Helical" evidence="7">
    <location>
        <begin position="12"/>
        <end position="36"/>
    </location>
</feature>
<evidence type="ECO:0000313" key="8">
    <source>
        <dbReference type="EMBL" id="KAK7105452.1"/>
    </source>
</evidence>
<evidence type="ECO:0000256" key="2">
    <source>
        <dbReference type="ARBA" id="ARBA00006840"/>
    </source>
</evidence>
<dbReference type="AlphaFoldDB" id="A0AAN9GEJ9"/>
<dbReference type="PRINTS" id="PR00259">
    <property type="entry name" value="TMFOUR"/>
</dbReference>
<name>A0AAN9GEJ9_9CAEN</name>
<dbReference type="SUPFAM" id="SSF48652">
    <property type="entry name" value="Tetraspanin"/>
    <property type="match status" value="1"/>
</dbReference>
<evidence type="ECO:0000313" key="9">
    <source>
        <dbReference type="Proteomes" id="UP001374579"/>
    </source>
</evidence>